<dbReference type="AlphaFoldDB" id="A0A132AGL7"/>
<accession>A0A132AGL7</accession>
<reference evidence="1 2" key="1">
    <citation type="journal article" date="2015" name="Parasit. Vectors">
        <title>Draft genome of the scabies mite.</title>
        <authorList>
            <person name="Rider S.D.Jr."/>
            <person name="Morgan M.S."/>
            <person name="Arlian L.G."/>
        </authorList>
    </citation>
    <scope>NUCLEOTIDE SEQUENCE [LARGE SCALE GENOMIC DNA]</scope>
    <source>
        <strain evidence="1">Arlian Lab</strain>
    </source>
</reference>
<name>A0A132AGL7_SARSC</name>
<evidence type="ECO:0000313" key="1">
    <source>
        <dbReference type="EMBL" id="KPM09949.1"/>
    </source>
</evidence>
<comment type="caution">
    <text evidence="1">The sequence shown here is derived from an EMBL/GenBank/DDBJ whole genome shotgun (WGS) entry which is preliminary data.</text>
</comment>
<feature type="non-terminal residue" evidence="1">
    <location>
        <position position="159"/>
    </location>
</feature>
<dbReference type="Proteomes" id="UP000616769">
    <property type="component" value="Unassembled WGS sequence"/>
</dbReference>
<protein>
    <submittedName>
        <fullName evidence="1">Uncharacterized protein</fullName>
    </submittedName>
</protein>
<organism evidence="1 2">
    <name type="scientific">Sarcoptes scabiei</name>
    <name type="common">Itch mite</name>
    <name type="synonym">Acarus scabiei</name>
    <dbReference type="NCBI Taxonomy" id="52283"/>
    <lineage>
        <taxon>Eukaryota</taxon>
        <taxon>Metazoa</taxon>
        <taxon>Ecdysozoa</taxon>
        <taxon>Arthropoda</taxon>
        <taxon>Chelicerata</taxon>
        <taxon>Arachnida</taxon>
        <taxon>Acari</taxon>
        <taxon>Acariformes</taxon>
        <taxon>Sarcoptiformes</taxon>
        <taxon>Astigmata</taxon>
        <taxon>Psoroptidia</taxon>
        <taxon>Sarcoptoidea</taxon>
        <taxon>Sarcoptidae</taxon>
        <taxon>Sarcoptinae</taxon>
        <taxon>Sarcoptes</taxon>
    </lineage>
</organism>
<sequence>MTRCIRLSVGVVTVFFFDDVVDQGCPVGVVDDGLSALDFFVGVPAGLPVGTGIVVVEPGQSVEAELVVDVVLVVRQGLVGFVGEIVGVGADGGGLSAESSCSCSRSSQGHCTAGVGGGPAGPGGPVLVWRGVSLVLGACCGVGDAAVGQPIEHRRLVGR</sequence>
<dbReference type="EMBL" id="JXLN01014296">
    <property type="protein sequence ID" value="KPM09949.1"/>
    <property type="molecule type" value="Genomic_DNA"/>
</dbReference>
<evidence type="ECO:0000313" key="2">
    <source>
        <dbReference type="Proteomes" id="UP000616769"/>
    </source>
</evidence>
<gene>
    <name evidence="1" type="ORF">QR98_0084960</name>
</gene>
<proteinExistence type="predicted"/>
<dbReference type="VEuPathDB" id="VectorBase:SSCA001482"/>